<dbReference type="HOGENOM" id="CLU_765610_0_0_1"/>
<dbReference type="InterPro" id="IPR017907">
    <property type="entry name" value="Znf_RING_CS"/>
</dbReference>
<sequence>MQYLPKNVCRKDCIHAEEETKCDSCGEHFSYNKTEGYAFVFKSCKHTLCSRCYTDLTKTVDGVECSRSCRKKSSYPDLLKCKEFDCHHPVCNNCSQMPRSCKLCPRPSEQTCKRPVFIKDQSIIRERFATDIDEDVRCQDCKQQKGEIKLCLCDHVVCRSCLTKAEKHELSVECPLSLLCRMRYPLNVLKSSKTKAREGHRATIWIAVCGFDLLCKLHPSGSTPSFVTLLAQNAPKKESFSDLLLAILKNRSEDEDKKQDIIHLLVFLESIRPHNHEGDFVGSKVDFYVSKLKKGCRDEATPIPSIYDQELEALRNADRDDSVKDMIRQIPTFQSCKSVLYRSRGKTMPTTPEEINLQDPNR</sequence>
<dbReference type="EMBL" id="JH816926">
    <property type="protein sequence ID" value="EKC20537.1"/>
    <property type="molecule type" value="Genomic_DNA"/>
</dbReference>
<proteinExistence type="predicted"/>
<name>K1P9X4_MAGGI</name>
<dbReference type="PROSITE" id="PS00518">
    <property type="entry name" value="ZF_RING_1"/>
    <property type="match status" value="2"/>
</dbReference>
<dbReference type="InParanoid" id="K1P9X4"/>
<protein>
    <submittedName>
        <fullName evidence="1">Uncharacterized protein</fullName>
    </submittedName>
</protein>
<evidence type="ECO:0000313" key="1">
    <source>
        <dbReference type="EMBL" id="EKC20537.1"/>
    </source>
</evidence>
<dbReference type="AlphaFoldDB" id="K1P9X4"/>
<organism evidence="1">
    <name type="scientific">Magallana gigas</name>
    <name type="common">Pacific oyster</name>
    <name type="synonym">Crassostrea gigas</name>
    <dbReference type="NCBI Taxonomy" id="29159"/>
    <lineage>
        <taxon>Eukaryota</taxon>
        <taxon>Metazoa</taxon>
        <taxon>Spiralia</taxon>
        <taxon>Lophotrochozoa</taxon>
        <taxon>Mollusca</taxon>
        <taxon>Bivalvia</taxon>
        <taxon>Autobranchia</taxon>
        <taxon>Pteriomorphia</taxon>
        <taxon>Ostreida</taxon>
        <taxon>Ostreoidea</taxon>
        <taxon>Ostreidae</taxon>
        <taxon>Magallana</taxon>
    </lineage>
</organism>
<accession>K1P9X4</accession>
<gene>
    <name evidence="1" type="ORF">CGI_10005874</name>
</gene>
<reference evidence="1" key="1">
    <citation type="journal article" date="2012" name="Nature">
        <title>The oyster genome reveals stress adaptation and complexity of shell formation.</title>
        <authorList>
            <person name="Zhang G."/>
            <person name="Fang X."/>
            <person name="Guo X."/>
            <person name="Li L."/>
            <person name="Luo R."/>
            <person name="Xu F."/>
            <person name="Yang P."/>
            <person name="Zhang L."/>
            <person name="Wang X."/>
            <person name="Qi H."/>
            <person name="Xiong Z."/>
            <person name="Que H."/>
            <person name="Xie Y."/>
            <person name="Holland P.W."/>
            <person name="Paps J."/>
            <person name="Zhu Y."/>
            <person name="Wu F."/>
            <person name="Chen Y."/>
            <person name="Wang J."/>
            <person name="Peng C."/>
            <person name="Meng J."/>
            <person name="Yang L."/>
            <person name="Liu J."/>
            <person name="Wen B."/>
            <person name="Zhang N."/>
            <person name="Huang Z."/>
            <person name="Zhu Q."/>
            <person name="Feng Y."/>
            <person name="Mount A."/>
            <person name="Hedgecock D."/>
            <person name="Xu Z."/>
            <person name="Liu Y."/>
            <person name="Domazet-Loso T."/>
            <person name="Du Y."/>
            <person name="Sun X."/>
            <person name="Zhang S."/>
            <person name="Liu B."/>
            <person name="Cheng P."/>
            <person name="Jiang X."/>
            <person name="Li J."/>
            <person name="Fan D."/>
            <person name="Wang W."/>
            <person name="Fu W."/>
            <person name="Wang T."/>
            <person name="Wang B."/>
            <person name="Zhang J."/>
            <person name="Peng Z."/>
            <person name="Li Y."/>
            <person name="Li N."/>
            <person name="Wang J."/>
            <person name="Chen M."/>
            <person name="He Y."/>
            <person name="Tan F."/>
            <person name="Song X."/>
            <person name="Zheng Q."/>
            <person name="Huang R."/>
            <person name="Yang H."/>
            <person name="Du X."/>
            <person name="Chen L."/>
            <person name="Yang M."/>
            <person name="Gaffney P.M."/>
            <person name="Wang S."/>
            <person name="Luo L."/>
            <person name="She Z."/>
            <person name="Ming Y."/>
            <person name="Huang W."/>
            <person name="Zhang S."/>
            <person name="Huang B."/>
            <person name="Zhang Y."/>
            <person name="Qu T."/>
            <person name="Ni P."/>
            <person name="Miao G."/>
            <person name="Wang J."/>
            <person name="Wang Q."/>
            <person name="Steinberg C.E."/>
            <person name="Wang H."/>
            <person name="Li N."/>
            <person name="Qian L."/>
            <person name="Zhang G."/>
            <person name="Li Y."/>
            <person name="Yang H."/>
            <person name="Liu X."/>
            <person name="Wang J."/>
            <person name="Yin Y."/>
            <person name="Wang J."/>
        </authorList>
    </citation>
    <scope>NUCLEOTIDE SEQUENCE [LARGE SCALE GENOMIC DNA]</scope>
    <source>
        <strain evidence="1">05x7-T-G4-1.051#20</strain>
    </source>
</reference>
<dbReference type="SUPFAM" id="SSF57850">
    <property type="entry name" value="RING/U-box"/>
    <property type="match status" value="1"/>
</dbReference>